<dbReference type="InterPro" id="IPR048254">
    <property type="entry name" value="CDP_ALCOHOL_P_TRANSF_CS"/>
</dbReference>
<comment type="caution">
    <text evidence="5">The sequence shown here is derived from an EMBL/GenBank/DDBJ whole genome shotgun (WGS) entry which is preliminary data.</text>
</comment>
<evidence type="ECO:0000256" key="2">
    <source>
        <dbReference type="RuleBase" id="RU003750"/>
    </source>
</evidence>
<dbReference type="Gene3D" id="1.20.120.1760">
    <property type="match status" value="1"/>
</dbReference>
<dbReference type="Proteomes" id="UP001138757">
    <property type="component" value="Unassembled WGS sequence"/>
</dbReference>
<keyword evidence="3" id="KW-1133">Transmembrane helix</keyword>
<keyword evidence="3" id="KW-0812">Transmembrane</keyword>
<dbReference type="EMBL" id="JAHGAW010000001">
    <property type="protein sequence ID" value="MBT2185335.1"/>
    <property type="molecule type" value="Genomic_DNA"/>
</dbReference>
<feature type="domain" description="CDP-alcohol phosphatidyltransferase C-terminal" evidence="4">
    <location>
        <begin position="224"/>
        <end position="259"/>
    </location>
</feature>
<sequence>MRRPRPMSMRVGRDLTLRQVAPNAVTAMALCFGLTAIRFAILGSNPQQAQLLAPTRSNTWFWELAVGAIIFAGVLDGMDGRIARLLRAESRFGAELDSLSDCIAFGVSPAIVLYLWSLQEMPRFGWVVVLGLALSCALRLARFNANIDVSVADQPRKAAGFNTGVPAPAGAGLALVPVYCWFVTDMEIFRDWRIVAPWLIFTAFLMISNLPTLGWKRLLVPPSWRLFAIFAAGLFAAMLLVAPWHSLLALSLAYLALIPLGLVSYARVKRRVANAIGSSAPPEE</sequence>
<dbReference type="RefSeq" id="WP_214621097.1">
    <property type="nucleotide sequence ID" value="NZ_JAHGAW010000001.1"/>
</dbReference>
<dbReference type="Pfam" id="PF08009">
    <property type="entry name" value="CDP-OH_P_tran_2"/>
    <property type="match status" value="1"/>
</dbReference>
<evidence type="ECO:0000313" key="5">
    <source>
        <dbReference type="EMBL" id="MBT2185335.1"/>
    </source>
</evidence>
<feature type="transmembrane region" description="Helical" evidence="3">
    <location>
        <begin position="20"/>
        <end position="40"/>
    </location>
</feature>
<evidence type="ECO:0000256" key="1">
    <source>
        <dbReference type="ARBA" id="ARBA00022679"/>
    </source>
</evidence>
<feature type="transmembrane region" description="Helical" evidence="3">
    <location>
        <begin position="124"/>
        <end position="141"/>
    </location>
</feature>
<feature type="transmembrane region" description="Helical" evidence="3">
    <location>
        <begin position="99"/>
        <end position="118"/>
    </location>
</feature>
<dbReference type="GO" id="GO:0016780">
    <property type="term" value="F:phosphotransferase activity, for other substituted phosphate groups"/>
    <property type="evidence" value="ECO:0007669"/>
    <property type="project" value="InterPro"/>
</dbReference>
<dbReference type="GO" id="GO:0016020">
    <property type="term" value="C:membrane"/>
    <property type="evidence" value="ECO:0007669"/>
    <property type="project" value="InterPro"/>
</dbReference>
<dbReference type="InterPro" id="IPR012616">
    <property type="entry name" value="CDP-OH_P_trans_C"/>
</dbReference>
<comment type="similarity">
    <text evidence="2">Belongs to the CDP-alcohol phosphatidyltransferase class-I family.</text>
</comment>
<feature type="transmembrane region" description="Helical" evidence="3">
    <location>
        <begin position="194"/>
        <end position="212"/>
    </location>
</feature>
<proteinExistence type="inferred from homology"/>
<gene>
    <name evidence="5" type="ORF">KK488_00025</name>
</gene>
<accession>A0A9X1AIK8</accession>
<dbReference type="AlphaFoldDB" id="A0A9X1AIK8"/>
<feature type="transmembrane region" description="Helical" evidence="3">
    <location>
        <begin position="224"/>
        <end position="242"/>
    </location>
</feature>
<evidence type="ECO:0000313" key="6">
    <source>
        <dbReference type="Proteomes" id="UP001138757"/>
    </source>
</evidence>
<dbReference type="InterPro" id="IPR000462">
    <property type="entry name" value="CDP-OH_P_trans"/>
</dbReference>
<organism evidence="5 6">
    <name type="scientific">Sphingobium nicotianae</name>
    <dbReference type="NCBI Taxonomy" id="2782607"/>
    <lineage>
        <taxon>Bacteria</taxon>
        <taxon>Pseudomonadati</taxon>
        <taxon>Pseudomonadota</taxon>
        <taxon>Alphaproteobacteria</taxon>
        <taxon>Sphingomonadales</taxon>
        <taxon>Sphingomonadaceae</taxon>
        <taxon>Sphingobium</taxon>
    </lineage>
</organism>
<name>A0A9X1AIK8_9SPHN</name>
<protein>
    <submittedName>
        <fullName evidence="5">Phosphatidylcholine/phosphatidylserine synthase</fullName>
    </submittedName>
</protein>
<feature type="transmembrane region" description="Helical" evidence="3">
    <location>
        <begin position="60"/>
        <end position="78"/>
    </location>
</feature>
<keyword evidence="6" id="KW-1185">Reference proteome</keyword>
<reference evidence="5" key="1">
    <citation type="submission" date="2021-05" db="EMBL/GenBank/DDBJ databases">
        <title>Genome of Sphingobium sp. strain.</title>
        <authorList>
            <person name="Fan R."/>
        </authorList>
    </citation>
    <scope>NUCLEOTIDE SEQUENCE</scope>
    <source>
        <strain evidence="5">H33</strain>
    </source>
</reference>
<evidence type="ECO:0000259" key="4">
    <source>
        <dbReference type="Pfam" id="PF08009"/>
    </source>
</evidence>
<feature type="transmembrane region" description="Helical" evidence="3">
    <location>
        <begin position="248"/>
        <end position="266"/>
    </location>
</feature>
<keyword evidence="3" id="KW-0472">Membrane</keyword>
<dbReference type="Pfam" id="PF01066">
    <property type="entry name" value="CDP-OH_P_transf"/>
    <property type="match status" value="1"/>
</dbReference>
<dbReference type="InterPro" id="IPR043130">
    <property type="entry name" value="CDP-OH_PTrfase_TM_dom"/>
</dbReference>
<dbReference type="PROSITE" id="PS00379">
    <property type="entry name" value="CDP_ALCOHOL_P_TRANSF"/>
    <property type="match status" value="1"/>
</dbReference>
<evidence type="ECO:0000256" key="3">
    <source>
        <dbReference type="SAM" id="Phobius"/>
    </source>
</evidence>
<dbReference type="GO" id="GO:0008654">
    <property type="term" value="P:phospholipid biosynthetic process"/>
    <property type="evidence" value="ECO:0007669"/>
    <property type="project" value="InterPro"/>
</dbReference>
<feature type="transmembrane region" description="Helical" evidence="3">
    <location>
        <begin position="161"/>
        <end position="182"/>
    </location>
</feature>
<keyword evidence="1 2" id="KW-0808">Transferase</keyword>